<evidence type="ECO:0000259" key="8">
    <source>
        <dbReference type="PROSITE" id="PS51755"/>
    </source>
</evidence>
<evidence type="ECO:0000256" key="4">
    <source>
        <dbReference type="ARBA" id="ARBA00023125"/>
    </source>
</evidence>
<dbReference type="InterPro" id="IPR036388">
    <property type="entry name" value="WH-like_DNA-bd_sf"/>
</dbReference>
<dbReference type="SMART" id="SM00382">
    <property type="entry name" value="AAA"/>
    <property type="match status" value="1"/>
</dbReference>
<name>A0ABP5VB71_9ACTN</name>
<dbReference type="PROSITE" id="PS51755">
    <property type="entry name" value="OMPR_PHOB"/>
    <property type="match status" value="1"/>
</dbReference>
<keyword evidence="2" id="KW-0902">Two-component regulatory system</keyword>
<evidence type="ECO:0000256" key="1">
    <source>
        <dbReference type="ARBA" id="ARBA00005820"/>
    </source>
</evidence>
<proteinExistence type="inferred from homology"/>
<keyword evidence="4 6" id="KW-0238">DNA-binding</keyword>
<comment type="similarity">
    <text evidence="1">Belongs to the AfsR/DnrI/RedD regulatory family.</text>
</comment>
<comment type="caution">
    <text evidence="9">The sequence shown here is derived from an EMBL/GenBank/DDBJ whole genome shotgun (WGS) entry which is preliminary data.</text>
</comment>
<dbReference type="Pfam" id="PF00486">
    <property type="entry name" value="Trans_reg_C"/>
    <property type="match status" value="1"/>
</dbReference>
<keyword evidence="3" id="KW-0805">Transcription regulation</keyword>
<dbReference type="Pfam" id="PF00931">
    <property type="entry name" value="NB-ARC"/>
    <property type="match status" value="1"/>
</dbReference>
<dbReference type="InterPro" id="IPR005158">
    <property type="entry name" value="BTAD"/>
</dbReference>
<protein>
    <submittedName>
        <fullName evidence="9">BTAD domain-containing putative transcriptional regulator</fullName>
    </submittedName>
</protein>
<dbReference type="Gene3D" id="3.40.50.300">
    <property type="entry name" value="P-loop containing nucleotide triphosphate hydrolases"/>
    <property type="match status" value="1"/>
</dbReference>
<dbReference type="InterPro" id="IPR001867">
    <property type="entry name" value="OmpR/PhoB-type_DNA-bd"/>
</dbReference>
<evidence type="ECO:0000256" key="6">
    <source>
        <dbReference type="PROSITE-ProRule" id="PRU01091"/>
    </source>
</evidence>
<dbReference type="PANTHER" id="PTHR35807">
    <property type="entry name" value="TRANSCRIPTIONAL REGULATOR REDD-RELATED"/>
    <property type="match status" value="1"/>
</dbReference>
<dbReference type="InterPro" id="IPR003593">
    <property type="entry name" value="AAA+_ATPase"/>
</dbReference>
<keyword evidence="10" id="KW-1185">Reference proteome</keyword>
<evidence type="ECO:0000256" key="5">
    <source>
        <dbReference type="ARBA" id="ARBA00023163"/>
    </source>
</evidence>
<reference evidence="10" key="1">
    <citation type="journal article" date="2019" name="Int. J. Syst. Evol. Microbiol.">
        <title>The Global Catalogue of Microorganisms (GCM) 10K type strain sequencing project: providing services to taxonomists for standard genome sequencing and annotation.</title>
        <authorList>
            <consortium name="The Broad Institute Genomics Platform"/>
            <consortium name="The Broad Institute Genome Sequencing Center for Infectious Disease"/>
            <person name="Wu L."/>
            <person name="Ma J."/>
        </authorList>
    </citation>
    <scope>NUCLEOTIDE SEQUENCE [LARGE SCALE GENOMIC DNA]</scope>
    <source>
        <strain evidence="10">JCM 4358</strain>
    </source>
</reference>
<dbReference type="InterPro" id="IPR016032">
    <property type="entry name" value="Sig_transdc_resp-reg_C-effctor"/>
</dbReference>
<keyword evidence="5" id="KW-0804">Transcription</keyword>
<evidence type="ECO:0000256" key="2">
    <source>
        <dbReference type="ARBA" id="ARBA00023012"/>
    </source>
</evidence>
<dbReference type="PRINTS" id="PR00364">
    <property type="entry name" value="DISEASERSIST"/>
</dbReference>
<dbReference type="Proteomes" id="UP001499986">
    <property type="component" value="Unassembled WGS sequence"/>
</dbReference>
<dbReference type="InterPro" id="IPR011990">
    <property type="entry name" value="TPR-like_helical_dom_sf"/>
</dbReference>
<dbReference type="CDD" id="cd15831">
    <property type="entry name" value="BTAD"/>
    <property type="match status" value="1"/>
</dbReference>
<feature type="region of interest" description="Disordered" evidence="7">
    <location>
        <begin position="360"/>
        <end position="380"/>
    </location>
</feature>
<dbReference type="Gene3D" id="1.10.10.10">
    <property type="entry name" value="Winged helix-like DNA-binding domain superfamily/Winged helix DNA-binding domain"/>
    <property type="match status" value="1"/>
</dbReference>
<dbReference type="SMART" id="SM00862">
    <property type="entry name" value="Trans_reg_C"/>
    <property type="match status" value="1"/>
</dbReference>
<accession>A0ABP5VB71</accession>
<dbReference type="SUPFAM" id="SSF48452">
    <property type="entry name" value="TPR-like"/>
    <property type="match status" value="2"/>
</dbReference>
<dbReference type="Pfam" id="PF03704">
    <property type="entry name" value="BTAD"/>
    <property type="match status" value="1"/>
</dbReference>
<feature type="domain" description="OmpR/PhoB-type" evidence="8">
    <location>
        <begin position="1"/>
        <end position="91"/>
    </location>
</feature>
<dbReference type="SMART" id="SM01043">
    <property type="entry name" value="BTAD"/>
    <property type="match status" value="1"/>
</dbReference>
<dbReference type="PANTHER" id="PTHR35807:SF1">
    <property type="entry name" value="TRANSCRIPTIONAL REGULATOR REDD"/>
    <property type="match status" value="1"/>
</dbReference>
<gene>
    <name evidence="9" type="ORF">GCM10010255_30310</name>
</gene>
<dbReference type="InterPro" id="IPR051677">
    <property type="entry name" value="AfsR-DnrI-RedD_regulator"/>
</dbReference>
<dbReference type="InterPro" id="IPR027417">
    <property type="entry name" value="P-loop_NTPase"/>
</dbReference>
<sequence length="884" mass="95016">MRFRVLGPVRMAPAAPSAAKPRAVLATLLVQSNNVVSTHTLIDELWNTEPPRTATTTLQVYVSQLRKALLDGTADRQQPLITRPPGYLLRVAPDDLDLLVFEALREQGRAAYGRQEYDEASRTLERALALWTGPALSGIPHGPTLETSAIRLDELRAEVLEQRIAADLRLGRHQELVGELMALAHDHPLRETVHCHLMVALYRSGRQSDALQVYHQARRALVSELGVEPGPVMSRLLERILASDPALSWRGGTGSGRPAARPVRDEPVVWLPAPVGDFTGRAAQLALGRRFLHGDGPVPGRVLAVSGPAGAGKTTLAARLAHETADRFPDGRVLLLLRDAGGRALTAEAAVATLLRRLRGEPEPGADGPPAAEPAEPGELLHERTRGRKMLVVLDDAVSEAQVRPLLAALPDSTVVLTSRHALGALEGVQHLVLDVFDADEARDLLLRCGGPAMREDPAAVAETARLCGNLPLALRVAAAGLVARPHWTAADLARRLADERTRLGALALGDLDVRGSLLTAYRDVGVPERQAFRLLGLAPLPDFALWSAAALLDCEPAEAERYAEELVRAQLLEARPRSGRLTPVRYGFHPLLRALSLELLGQGSAAATGRLCRAFLALARHADARLAPGRDQLVEPVAPPAGIHPEELVGVAPLQWFQEESAGLLEAVRQAHATGQWGLCCALASAAAGYYEAGALWDDWESSHELALDAARQAADTRAEAVVLCSLGDLAWQRRQPTAAVDRYRLAWHVFTREGDRASAARCVSGEADVMLGQGRVARAERGYVRALSAGRAAGDERGAANALRGLALVALREGRATEALSRLAEYEAAAGRAGDRRWQEYAVRLTRTVTEARAAARETELGTAPLEVRPGVWLLPAHLAGE</sequence>
<dbReference type="EMBL" id="BAAASE010000003">
    <property type="protein sequence ID" value="GAA2396554.1"/>
    <property type="molecule type" value="Genomic_DNA"/>
</dbReference>
<organism evidence="9 10">
    <name type="scientific">Streptomyces coeruleofuscus</name>
    <dbReference type="NCBI Taxonomy" id="66879"/>
    <lineage>
        <taxon>Bacteria</taxon>
        <taxon>Bacillati</taxon>
        <taxon>Actinomycetota</taxon>
        <taxon>Actinomycetes</taxon>
        <taxon>Kitasatosporales</taxon>
        <taxon>Streptomycetaceae</taxon>
        <taxon>Streptomyces</taxon>
    </lineage>
</organism>
<evidence type="ECO:0000256" key="3">
    <source>
        <dbReference type="ARBA" id="ARBA00023015"/>
    </source>
</evidence>
<dbReference type="CDD" id="cd02019">
    <property type="entry name" value="NK"/>
    <property type="match status" value="1"/>
</dbReference>
<evidence type="ECO:0000256" key="7">
    <source>
        <dbReference type="SAM" id="MobiDB-lite"/>
    </source>
</evidence>
<feature type="compositionally biased region" description="Low complexity" evidence="7">
    <location>
        <begin position="363"/>
        <end position="378"/>
    </location>
</feature>
<dbReference type="SUPFAM" id="SSF52540">
    <property type="entry name" value="P-loop containing nucleoside triphosphate hydrolases"/>
    <property type="match status" value="1"/>
</dbReference>
<evidence type="ECO:0000313" key="9">
    <source>
        <dbReference type="EMBL" id="GAA2396554.1"/>
    </source>
</evidence>
<dbReference type="SUPFAM" id="SSF46894">
    <property type="entry name" value="C-terminal effector domain of the bipartite response regulators"/>
    <property type="match status" value="1"/>
</dbReference>
<evidence type="ECO:0000313" key="10">
    <source>
        <dbReference type="Proteomes" id="UP001499986"/>
    </source>
</evidence>
<dbReference type="RefSeq" id="WP_086853332.1">
    <property type="nucleotide sequence ID" value="NZ_BAAASE010000003.1"/>
</dbReference>
<dbReference type="InterPro" id="IPR002182">
    <property type="entry name" value="NB-ARC"/>
</dbReference>
<feature type="DNA-binding region" description="OmpR/PhoB-type" evidence="6">
    <location>
        <begin position="1"/>
        <end position="91"/>
    </location>
</feature>
<dbReference type="Gene3D" id="1.25.40.10">
    <property type="entry name" value="Tetratricopeptide repeat domain"/>
    <property type="match status" value="2"/>
</dbReference>